<evidence type="ECO:0000259" key="13">
    <source>
        <dbReference type="Pfam" id="PF18075"/>
    </source>
</evidence>
<evidence type="ECO:0000256" key="6">
    <source>
        <dbReference type="ARBA" id="ARBA00022692"/>
    </source>
</evidence>
<evidence type="ECO:0000313" key="15">
    <source>
        <dbReference type="Proteomes" id="UP000590542"/>
    </source>
</evidence>
<dbReference type="Pfam" id="PF18075">
    <property type="entry name" value="FtsX_ECD"/>
    <property type="match status" value="1"/>
</dbReference>
<dbReference type="PANTHER" id="PTHR47755:SF1">
    <property type="entry name" value="CELL DIVISION PROTEIN FTSX"/>
    <property type="match status" value="1"/>
</dbReference>
<evidence type="ECO:0000313" key="14">
    <source>
        <dbReference type="EMBL" id="NMB91317.1"/>
    </source>
</evidence>
<evidence type="ECO:0000256" key="4">
    <source>
        <dbReference type="ARBA" id="ARBA00022475"/>
    </source>
</evidence>
<keyword evidence="8 10" id="KW-0472">Membrane</keyword>
<dbReference type="GO" id="GO:0005886">
    <property type="term" value="C:plasma membrane"/>
    <property type="evidence" value="ECO:0007669"/>
    <property type="project" value="UniProtKB-SubCell"/>
</dbReference>
<dbReference type="GO" id="GO:0051301">
    <property type="term" value="P:cell division"/>
    <property type="evidence" value="ECO:0007669"/>
    <property type="project" value="UniProtKB-KW"/>
</dbReference>
<organism evidence="14 15">
    <name type="scientific">candidate division WWE3 bacterium</name>
    <dbReference type="NCBI Taxonomy" id="2053526"/>
    <lineage>
        <taxon>Bacteria</taxon>
        <taxon>Katanobacteria</taxon>
    </lineage>
</organism>
<evidence type="ECO:0000256" key="11">
    <source>
        <dbReference type="SAM" id="Phobius"/>
    </source>
</evidence>
<evidence type="ECO:0000256" key="3">
    <source>
        <dbReference type="ARBA" id="ARBA00021907"/>
    </source>
</evidence>
<evidence type="ECO:0000256" key="7">
    <source>
        <dbReference type="ARBA" id="ARBA00022989"/>
    </source>
</evidence>
<proteinExistence type="inferred from homology"/>
<accession>A0A7X9E6P3</accession>
<evidence type="ECO:0000256" key="8">
    <source>
        <dbReference type="ARBA" id="ARBA00023136"/>
    </source>
</evidence>
<keyword evidence="7 11" id="KW-1133">Transmembrane helix</keyword>
<evidence type="ECO:0000256" key="10">
    <source>
        <dbReference type="PIRNR" id="PIRNR003097"/>
    </source>
</evidence>
<keyword evidence="6 11" id="KW-0812">Transmembrane</keyword>
<dbReference type="InterPro" id="IPR004513">
    <property type="entry name" value="FtsX"/>
</dbReference>
<feature type="transmembrane region" description="Helical" evidence="11">
    <location>
        <begin position="258"/>
        <end position="283"/>
    </location>
</feature>
<name>A0A7X9E6P3_UNCKA</name>
<comment type="similarity">
    <text evidence="2 10">Belongs to the ABC-4 integral membrane protein family. FtsX subfamily.</text>
</comment>
<keyword evidence="4 10" id="KW-1003">Cell membrane</keyword>
<keyword evidence="9 10" id="KW-0131">Cell cycle</keyword>
<evidence type="ECO:0000256" key="2">
    <source>
        <dbReference type="ARBA" id="ARBA00007379"/>
    </source>
</evidence>
<dbReference type="InterPro" id="IPR003838">
    <property type="entry name" value="ABC3_permease_C"/>
</dbReference>
<reference evidence="14 15" key="1">
    <citation type="journal article" date="2020" name="Biotechnol. Biofuels">
        <title>New insights from the biogas microbiome by comprehensive genome-resolved metagenomics of nearly 1600 species originating from multiple anaerobic digesters.</title>
        <authorList>
            <person name="Campanaro S."/>
            <person name="Treu L."/>
            <person name="Rodriguez-R L.M."/>
            <person name="Kovalovszki A."/>
            <person name="Ziels R.M."/>
            <person name="Maus I."/>
            <person name="Zhu X."/>
            <person name="Kougias P.G."/>
            <person name="Basile A."/>
            <person name="Luo G."/>
            <person name="Schluter A."/>
            <person name="Konstantinidis K.T."/>
            <person name="Angelidaki I."/>
        </authorList>
    </citation>
    <scope>NUCLEOTIDE SEQUENCE [LARGE SCALE GENOMIC DNA]</scope>
    <source>
        <strain evidence="14">AS27yjCOA_202</strain>
    </source>
</reference>
<comment type="subcellular location">
    <subcellularLocation>
        <location evidence="1">Cell membrane</location>
        <topology evidence="1">Multi-pass membrane protein</topology>
    </subcellularLocation>
</comment>
<evidence type="ECO:0000256" key="5">
    <source>
        <dbReference type="ARBA" id="ARBA00022618"/>
    </source>
</evidence>
<sequence length="295" mass="32970">MPKVWETLKYYLNKEKLMTVSQFLVMGVTFLLLGIFINIIVLSQTALKYLEDQAQITIFFKDEFGEDKILPVKGNLEKDSRIGTVNYVSKEEALRIFKEINKDEPVLLESISASVLPASLEVKAKNIKDLEGLTNEFKAMEGVEEVRFYKDVVSRFRAVSTAVYIIGFLLVVSFFVISYSVVISALRTTINSRGQELEIMKLVGASDSYVKNPFIYQGVFFSLISAASASVVMVVFGVSISKINVFSKGLSLGFVPGFYINPIVFSLILSFILLASGFMLGYFGSNAAIKKYLKY</sequence>
<dbReference type="Gene3D" id="3.30.70.3040">
    <property type="match status" value="1"/>
</dbReference>
<feature type="transmembrane region" description="Helical" evidence="11">
    <location>
        <begin position="162"/>
        <end position="186"/>
    </location>
</feature>
<gene>
    <name evidence="14" type="ORF">GYA37_00540</name>
</gene>
<keyword evidence="5 10" id="KW-0132">Cell division</keyword>
<evidence type="ECO:0000256" key="9">
    <source>
        <dbReference type="ARBA" id="ARBA00023306"/>
    </source>
</evidence>
<dbReference type="AlphaFoldDB" id="A0A7X9E6P3"/>
<dbReference type="Proteomes" id="UP000590542">
    <property type="component" value="Unassembled WGS sequence"/>
</dbReference>
<feature type="transmembrane region" description="Helical" evidence="11">
    <location>
        <begin position="214"/>
        <end position="238"/>
    </location>
</feature>
<dbReference type="InterPro" id="IPR040690">
    <property type="entry name" value="FtsX_ECD"/>
</dbReference>
<evidence type="ECO:0000256" key="1">
    <source>
        <dbReference type="ARBA" id="ARBA00004651"/>
    </source>
</evidence>
<dbReference type="PIRSF" id="PIRSF003097">
    <property type="entry name" value="FtsX"/>
    <property type="match status" value="1"/>
</dbReference>
<feature type="domain" description="FtsX extracellular" evidence="13">
    <location>
        <begin position="55"/>
        <end position="146"/>
    </location>
</feature>
<feature type="transmembrane region" description="Helical" evidence="11">
    <location>
        <begin position="20"/>
        <end position="41"/>
    </location>
</feature>
<dbReference type="PANTHER" id="PTHR47755">
    <property type="entry name" value="CELL DIVISION PROTEIN FTSX"/>
    <property type="match status" value="1"/>
</dbReference>
<feature type="domain" description="ABC3 transporter permease C-terminal" evidence="12">
    <location>
        <begin position="169"/>
        <end position="284"/>
    </location>
</feature>
<protein>
    <recommendedName>
        <fullName evidence="3 10">Cell division protein FtsX</fullName>
    </recommendedName>
</protein>
<dbReference type="EMBL" id="JAAZNV010000006">
    <property type="protein sequence ID" value="NMB91317.1"/>
    <property type="molecule type" value="Genomic_DNA"/>
</dbReference>
<evidence type="ECO:0000259" key="12">
    <source>
        <dbReference type="Pfam" id="PF02687"/>
    </source>
</evidence>
<dbReference type="Pfam" id="PF02687">
    <property type="entry name" value="FtsX"/>
    <property type="match status" value="1"/>
</dbReference>
<comment type="caution">
    <text evidence="14">The sequence shown here is derived from an EMBL/GenBank/DDBJ whole genome shotgun (WGS) entry which is preliminary data.</text>
</comment>